<dbReference type="SUPFAM" id="SSF52402">
    <property type="entry name" value="Adenine nucleotide alpha hydrolases-like"/>
    <property type="match status" value="1"/>
</dbReference>
<proteinExistence type="inferred from homology"/>
<dbReference type="InterPro" id="IPR014729">
    <property type="entry name" value="Rossmann-like_a/b/a_fold"/>
</dbReference>
<keyword evidence="6 8" id="KW-0067">ATP-binding</keyword>
<dbReference type="InterPro" id="IPR012094">
    <property type="entry name" value="tRNA_Ile_lys_synt"/>
</dbReference>
<dbReference type="HAMAP" id="MF_01161">
    <property type="entry name" value="tRNA_Ile_lys_synt"/>
    <property type="match status" value="1"/>
</dbReference>
<organism evidence="10 11">
    <name type="scientific">Phocaeicola vulgatus</name>
    <name type="common">Bacteroides vulgatus</name>
    <dbReference type="NCBI Taxonomy" id="821"/>
    <lineage>
        <taxon>Bacteria</taxon>
        <taxon>Pseudomonadati</taxon>
        <taxon>Bacteroidota</taxon>
        <taxon>Bacteroidia</taxon>
        <taxon>Bacteroidales</taxon>
        <taxon>Bacteroidaceae</taxon>
        <taxon>Phocaeicola</taxon>
    </lineage>
</organism>
<comment type="catalytic activity">
    <reaction evidence="7 8">
        <text>cytidine(34) in tRNA(Ile2) + L-lysine + ATP = lysidine(34) in tRNA(Ile2) + AMP + diphosphate + H(+)</text>
        <dbReference type="Rhea" id="RHEA:43744"/>
        <dbReference type="Rhea" id="RHEA-COMP:10625"/>
        <dbReference type="Rhea" id="RHEA-COMP:10670"/>
        <dbReference type="ChEBI" id="CHEBI:15378"/>
        <dbReference type="ChEBI" id="CHEBI:30616"/>
        <dbReference type="ChEBI" id="CHEBI:32551"/>
        <dbReference type="ChEBI" id="CHEBI:33019"/>
        <dbReference type="ChEBI" id="CHEBI:82748"/>
        <dbReference type="ChEBI" id="CHEBI:83665"/>
        <dbReference type="ChEBI" id="CHEBI:456215"/>
        <dbReference type="EC" id="6.3.4.19"/>
    </reaction>
</comment>
<dbReference type="Pfam" id="PF01171">
    <property type="entry name" value="ATP_bind_3"/>
    <property type="match status" value="1"/>
</dbReference>
<dbReference type="GO" id="GO:0005524">
    <property type="term" value="F:ATP binding"/>
    <property type="evidence" value="ECO:0007669"/>
    <property type="project" value="UniProtKB-UniRule"/>
</dbReference>
<dbReference type="GO" id="GO:0005737">
    <property type="term" value="C:cytoplasm"/>
    <property type="evidence" value="ECO:0007669"/>
    <property type="project" value="UniProtKB-SubCell"/>
</dbReference>
<accession>A0A0P0M375</accession>
<keyword evidence="4 8" id="KW-0819">tRNA processing</keyword>
<protein>
    <recommendedName>
        <fullName evidence="8">tRNA(Ile)-lysidine synthase</fullName>
        <ecNumber evidence="8">6.3.4.19</ecNumber>
    </recommendedName>
    <alternativeName>
        <fullName evidence="8">tRNA(Ile)-2-lysyl-cytidine synthase</fullName>
    </alternativeName>
    <alternativeName>
        <fullName evidence="8">tRNA(Ile)-lysidine synthetase</fullName>
    </alternativeName>
</protein>
<dbReference type="SUPFAM" id="SSF56037">
    <property type="entry name" value="PheT/TilS domain"/>
    <property type="match status" value="1"/>
</dbReference>
<evidence type="ECO:0000256" key="3">
    <source>
        <dbReference type="ARBA" id="ARBA00022598"/>
    </source>
</evidence>
<reference evidence="11" key="1">
    <citation type="submission" date="2015-10" db="EMBL/GenBank/DDBJ databases">
        <title>Extensive mobilome-driven genome diversification in gut-associated Bacteroides vulgatus mpk.</title>
        <authorList>
            <person name="Beier S."/>
            <person name="Lange A."/>
            <person name="Huson D.H."/>
            <person name="Frick J.-S."/>
            <person name="Autenrieth I.B."/>
        </authorList>
    </citation>
    <scope>NUCLEOTIDE SEQUENCE [LARGE SCALE GENOMIC DNA]</scope>
    <source>
        <strain evidence="11">mpk</strain>
    </source>
</reference>
<comment type="function">
    <text evidence="8">Ligates lysine onto the cytidine present at position 34 of the AUA codon-specific tRNA(Ile) that contains the anticodon CAU, in an ATP-dependent manner. Cytidine is converted to lysidine, thus changing the amino acid specificity of the tRNA from methionine to isoleucine.</text>
</comment>
<evidence type="ECO:0000256" key="8">
    <source>
        <dbReference type="HAMAP-Rule" id="MF_01161"/>
    </source>
</evidence>
<evidence type="ECO:0000256" key="7">
    <source>
        <dbReference type="ARBA" id="ARBA00048539"/>
    </source>
</evidence>
<keyword evidence="2 8" id="KW-0963">Cytoplasm</keyword>
<evidence type="ECO:0000313" key="10">
    <source>
        <dbReference type="EMBL" id="ALK85117.1"/>
    </source>
</evidence>
<evidence type="ECO:0000259" key="9">
    <source>
        <dbReference type="SMART" id="SM00977"/>
    </source>
</evidence>
<dbReference type="Gene3D" id="3.50.40.10">
    <property type="entry name" value="Phenylalanyl-trna Synthetase, Chain B, domain 3"/>
    <property type="match status" value="1"/>
</dbReference>
<feature type="domain" description="Lysidine-tRNA(Ile) synthetase C-terminal" evidence="9">
    <location>
        <begin position="364"/>
        <end position="436"/>
    </location>
</feature>
<dbReference type="NCBIfam" id="TIGR02432">
    <property type="entry name" value="lysidine_TilS_N"/>
    <property type="match status" value="1"/>
</dbReference>
<dbReference type="Gene3D" id="3.40.50.620">
    <property type="entry name" value="HUPs"/>
    <property type="match status" value="1"/>
</dbReference>
<dbReference type="AlphaFoldDB" id="A0A0P0M375"/>
<sequence>MQNPYLCVMFHWNIQKYIEEKQLFTLHDKVLVALSGGADSVALLRVLLVLGYHCEAAHCNFHLRGEESDRDERFVNELCKGLGVTLHVTHFDTVTYASRHHVSVEMAAREMRYDWFEQLRKERGMAVIAVAHHRDDSVETFLLNLIRGAGINGLKGISPHNGCIVRPLLEVSRQDILDYLRCLRQGYVTDSTNLQDEYMRNKIRLNILPMLRELNPSVSESIAETSRRLTDVSLIYNKEIEAGKERVMEKSGHILISRLMEESAPAALLFEILHPLGFNSVQIGDVFRSLSAQSGKRFVSAGWEVLRDRTELIIRRRKPADEEVEENVPPFRLAMETQEIMPDFVIPRNKNTACLDADKVVLPLTVRKWRQGDKFVPFGMKGKKKVSDYLTDRKFSLFQKENQYVVCSADRIVWLVGERSDDRFRVTEDTKRVLIIRQWEDK</sequence>
<dbReference type="PANTHER" id="PTHR43033:SF1">
    <property type="entry name" value="TRNA(ILE)-LYSIDINE SYNTHASE-RELATED"/>
    <property type="match status" value="1"/>
</dbReference>
<keyword evidence="3 8" id="KW-0436">Ligase</keyword>
<comment type="subcellular location">
    <subcellularLocation>
        <location evidence="1 8">Cytoplasm</location>
    </subcellularLocation>
</comment>
<evidence type="ECO:0000313" key="11">
    <source>
        <dbReference type="Proteomes" id="UP000061587"/>
    </source>
</evidence>
<dbReference type="CDD" id="cd01992">
    <property type="entry name" value="TilS_N"/>
    <property type="match status" value="1"/>
</dbReference>
<reference evidence="10 11" key="2">
    <citation type="journal article" date="2016" name="Genome Biol. Evol.">
        <title>Extensive mobilome-driven genome diversification in mouse gut-associated Bacteroides vulgatus mpk.</title>
        <authorList>
            <person name="Lange A."/>
            <person name="Beier S."/>
            <person name="Steimle A."/>
            <person name="Autenrieth I.B."/>
            <person name="Huson D.H."/>
            <person name="Frick J.S."/>
        </authorList>
    </citation>
    <scope>NUCLEOTIDE SEQUENCE [LARGE SCALE GENOMIC DNA]</scope>
    <source>
        <strain evidence="11">mpk</strain>
    </source>
</reference>
<dbReference type="NCBIfam" id="TIGR02433">
    <property type="entry name" value="lysidine_TilS_C"/>
    <property type="match status" value="1"/>
</dbReference>
<dbReference type="GO" id="GO:0032267">
    <property type="term" value="F:tRNA(Ile)-lysidine synthase activity"/>
    <property type="evidence" value="ECO:0007669"/>
    <property type="project" value="UniProtKB-EC"/>
</dbReference>
<evidence type="ECO:0000256" key="1">
    <source>
        <dbReference type="ARBA" id="ARBA00004496"/>
    </source>
</evidence>
<dbReference type="Pfam" id="PF11734">
    <property type="entry name" value="TilS_C"/>
    <property type="match status" value="1"/>
</dbReference>
<feature type="binding site" evidence="8">
    <location>
        <begin position="35"/>
        <end position="40"/>
    </location>
    <ligand>
        <name>ATP</name>
        <dbReference type="ChEBI" id="CHEBI:30616"/>
    </ligand>
</feature>
<gene>
    <name evidence="8" type="primary">tilS</name>
    <name evidence="10" type="ORF">BvMPK_2525</name>
</gene>
<comment type="domain">
    <text evidence="8">The N-terminal region contains the highly conserved SGGXDS motif, predicted to be a P-loop motif involved in ATP binding.</text>
</comment>
<comment type="similarity">
    <text evidence="8">Belongs to the tRNA(Ile)-lysidine synthase family.</text>
</comment>
<dbReference type="PANTHER" id="PTHR43033">
    <property type="entry name" value="TRNA(ILE)-LYSIDINE SYNTHASE-RELATED"/>
    <property type="match status" value="1"/>
</dbReference>
<evidence type="ECO:0000256" key="6">
    <source>
        <dbReference type="ARBA" id="ARBA00022840"/>
    </source>
</evidence>
<dbReference type="InterPro" id="IPR012796">
    <property type="entry name" value="Lysidine-tRNA-synth_C"/>
</dbReference>
<evidence type="ECO:0000256" key="2">
    <source>
        <dbReference type="ARBA" id="ARBA00022490"/>
    </source>
</evidence>
<name>A0A0P0M375_PHOVU</name>
<dbReference type="InterPro" id="IPR012795">
    <property type="entry name" value="tRNA_Ile_lys_synt_N"/>
</dbReference>
<dbReference type="Proteomes" id="UP000061587">
    <property type="component" value="Chromosome"/>
</dbReference>
<dbReference type="InterPro" id="IPR020825">
    <property type="entry name" value="Phe-tRNA_synthase-like_B3/B4"/>
</dbReference>
<dbReference type="EMBL" id="CP013020">
    <property type="protein sequence ID" value="ALK85117.1"/>
    <property type="molecule type" value="Genomic_DNA"/>
</dbReference>
<dbReference type="EC" id="6.3.4.19" evidence="8"/>
<evidence type="ECO:0000256" key="4">
    <source>
        <dbReference type="ARBA" id="ARBA00022694"/>
    </source>
</evidence>
<keyword evidence="5 8" id="KW-0547">Nucleotide-binding</keyword>
<dbReference type="SMART" id="SM00977">
    <property type="entry name" value="TilS_C"/>
    <property type="match status" value="1"/>
</dbReference>
<dbReference type="GO" id="GO:0006400">
    <property type="term" value="P:tRNA modification"/>
    <property type="evidence" value="ECO:0007669"/>
    <property type="project" value="UniProtKB-UniRule"/>
</dbReference>
<dbReference type="PATRIC" id="fig|821.40.peg.3025"/>
<evidence type="ECO:0000256" key="5">
    <source>
        <dbReference type="ARBA" id="ARBA00022741"/>
    </source>
</evidence>
<dbReference type="InterPro" id="IPR011063">
    <property type="entry name" value="TilS/TtcA_N"/>
</dbReference>